<organism evidence="5 6">
    <name type="scientific">Asticcacaulis biprosthecium C19</name>
    <dbReference type="NCBI Taxonomy" id="715226"/>
    <lineage>
        <taxon>Bacteria</taxon>
        <taxon>Pseudomonadati</taxon>
        <taxon>Pseudomonadota</taxon>
        <taxon>Alphaproteobacteria</taxon>
        <taxon>Caulobacterales</taxon>
        <taxon>Caulobacteraceae</taxon>
        <taxon>Asticcacaulis</taxon>
    </lineage>
</organism>
<accession>F4QSS7</accession>
<dbReference type="PANTHER" id="PTHR19375">
    <property type="entry name" value="HEAT SHOCK PROTEIN 70KDA"/>
    <property type="match status" value="1"/>
</dbReference>
<keyword evidence="2 4" id="KW-0547">Nucleotide-binding</keyword>
<sequence length="567" mass="62197">MIIGIDLGTTNSAAAVFRDGKAELIPNSLGHNLTPSAVGIDDNGDVLVGLPARERQSTHPNLTATAFKRYMGAKRETRLGKKLFSPEELSALVLASLKRDAEAYLGEKVTEAVITVPAYFNDKQRKATRRAGELAGLKVERLLNEPTAAALAYGIHLLDDESQFLVFDLGGGTFDVSILEIFEGVIEVRASTGDARLGGEDFNDLLVNDMRYKFRDDWKLKSGEEDALREKLRASAERARRTLTNASEASMDVVWRDTAYSHAVTTDSFEALAAPLIERLREPVLRSLRDSQINAAALKEIVLVGGATRMPVVRRAVTKMFGRFPSQTVHPDEAVALGAAVQAGLKARDVALKEVAVTDVCPFSLGVATGERDASGHVRSGLFSPIIERNTTVPVSRIEVLSSLQDGQSEIEVEIYQGESRFVVDNVALGKLRVPIPRRPAGEIFIEVRFTYDINGLLEVDVHVPATGERRQLVIVDEDGPSGADLEKQRKALEALKVHPRDADTNRALMARANRAFENHLGDVRDHIARLISQFESVLDSQDPRLVERARTELSSHLDSLEGETWL</sequence>
<evidence type="ECO:0000256" key="1">
    <source>
        <dbReference type="ARBA" id="ARBA00007381"/>
    </source>
</evidence>
<dbReference type="GO" id="GO:0140662">
    <property type="term" value="F:ATP-dependent protein folding chaperone"/>
    <property type="evidence" value="ECO:0007669"/>
    <property type="project" value="InterPro"/>
</dbReference>
<evidence type="ECO:0000313" key="5">
    <source>
        <dbReference type="EMBL" id="EGF89797.1"/>
    </source>
</evidence>
<dbReference type="Pfam" id="PF00012">
    <property type="entry name" value="HSP70"/>
    <property type="match status" value="2"/>
</dbReference>
<dbReference type="PROSITE" id="PS00329">
    <property type="entry name" value="HSP70_2"/>
    <property type="match status" value="1"/>
</dbReference>
<dbReference type="PROSITE" id="PS00297">
    <property type="entry name" value="HSP70_1"/>
    <property type="match status" value="1"/>
</dbReference>
<proteinExistence type="inferred from homology"/>
<evidence type="ECO:0000313" key="6">
    <source>
        <dbReference type="Proteomes" id="UP000006512"/>
    </source>
</evidence>
<dbReference type="EMBL" id="GL883080">
    <property type="protein sequence ID" value="EGF89797.1"/>
    <property type="molecule type" value="Genomic_DNA"/>
</dbReference>
<dbReference type="Gene3D" id="3.30.420.40">
    <property type="match status" value="2"/>
</dbReference>
<dbReference type="AlphaFoldDB" id="F4QSS7"/>
<name>F4QSS7_9CAUL</name>
<dbReference type="STRING" id="715226.ABI_42200"/>
<comment type="similarity">
    <text evidence="1 4">Belongs to the heat shock protein 70 family.</text>
</comment>
<dbReference type="InterPro" id="IPR043129">
    <property type="entry name" value="ATPase_NBD"/>
</dbReference>
<dbReference type="InterPro" id="IPR018181">
    <property type="entry name" value="Heat_shock_70_CS"/>
</dbReference>
<evidence type="ECO:0000256" key="4">
    <source>
        <dbReference type="RuleBase" id="RU003322"/>
    </source>
</evidence>
<dbReference type="HOGENOM" id="CLU_005965_2_4_5"/>
<dbReference type="OrthoDB" id="9766019at2"/>
<dbReference type="FunFam" id="3.30.420.40:FF:000144">
    <property type="entry name" value="Molecular chaperone HscC"/>
    <property type="match status" value="1"/>
</dbReference>
<dbReference type="Gene3D" id="2.60.34.10">
    <property type="entry name" value="Substrate Binding Domain Of DNAk, Chain A, domain 1"/>
    <property type="match status" value="1"/>
</dbReference>
<protein>
    <submittedName>
        <fullName evidence="5">Chaperone protein dnaK</fullName>
    </submittedName>
</protein>
<dbReference type="PRINTS" id="PR00301">
    <property type="entry name" value="HEATSHOCK70"/>
</dbReference>
<evidence type="ECO:0000256" key="2">
    <source>
        <dbReference type="ARBA" id="ARBA00022741"/>
    </source>
</evidence>
<keyword evidence="6" id="KW-1185">Reference proteome</keyword>
<dbReference type="RefSeq" id="WP_006274993.1">
    <property type="nucleotide sequence ID" value="NZ_GL883080.1"/>
</dbReference>
<dbReference type="PROSITE" id="PS01036">
    <property type="entry name" value="HSP70_3"/>
    <property type="match status" value="1"/>
</dbReference>
<dbReference type="SUPFAM" id="SSF53067">
    <property type="entry name" value="Actin-like ATPase domain"/>
    <property type="match status" value="2"/>
</dbReference>
<dbReference type="SUPFAM" id="SSF100920">
    <property type="entry name" value="Heat shock protein 70kD (HSP70), peptide-binding domain"/>
    <property type="match status" value="1"/>
</dbReference>
<reference evidence="6" key="1">
    <citation type="submission" date="2011-03" db="EMBL/GenBank/DDBJ databases">
        <title>Draft genome sequence of Brevundimonas diminuta.</title>
        <authorList>
            <person name="Brown P.J.B."/>
            <person name="Buechlein A."/>
            <person name="Hemmerich C."/>
            <person name="Brun Y.V."/>
        </authorList>
    </citation>
    <scope>NUCLEOTIDE SEQUENCE [LARGE SCALE GENOMIC DNA]</scope>
    <source>
        <strain evidence="6">C19</strain>
    </source>
</reference>
<dbReference type="InterPro" id="IPR029047">
    <property type="entry name" value="HSP70_peptide-bd_sf"/>
</dbReference>
<dbReference type="Proteomes" id="UP000006512">
    <property type="component" value="Unassembled WGS sequence"/>
</dbReference>
<evidence type="ECO:0000256" key="3">
    <source>
        <dbReference type="ARBA" id="ARBA00022840"/>
    </source>
</evidence>
<dbReference type="InterPro" id="IPR013126">
    <property type="entry name" value="Hsp_70_fam"/>
</dbReference>
<dbReference type="Gene3D" id="3.90.640.10">
    <property type="entry name" value="Actin, Chain A, domain 4"/>
    <property type="match status" value="1"/>
</dbReference>
<dbReference type="GO" id="GO:0005524">
    <property type="term" value="F:ATP binding"/>
    <property type="evidence" value="ECO:0007669"/>
    <property type="project" value="UniProtKB-KW"/>
</dbReference>
<keyword evidence="3 4" id="KW-0067">ATP-binding</keyword>
<gene>
    <name evidence="5" type="ORF">ABI_42200</name>
</gene>
<dbReference type="eggNOG" id="COG0443">
    <property type="taxonomic scope" value="Bacteria"/>
</dbReference>